<feature type="region of interest" description="Disordered" evidence="6">
    <location>
        <begin position="1320"/>
        <end position="1375"/>
    </location>
</feature>
<evidence type="ECO:0000313" key="10">
    <source>
        <dbReference type="EMBL" id="GAX74864.1"/>
    </source>
</evidence>
<feature type="transmembrane region" description="Helical" evidence="7">
    <location>
        <begin position="751"/>
        <end position="772"/>
    </location>
</feature>
<dbReference type="GO" id="GO:0004674">
    <property type="term" value="F:protein serine/threonine kinase activity"/>
    <property type="evidence" value="ECO:0007669"/>
    <property type="project" value="TreeGrafter"/>
</dbReference>
<keyword evidence="1" id="KW-0808">Transferase</keyword>
<comment type="caution">
    <text evidence="10">The sequence shown here is derived from an EMBL/GenBank/DDBJ whole genome shotgun (WGS) entry which is preliminary data.</text>
</comment>
<dbReference type="InterPro" id="IPR008271">
    <property type="entry name" value="Ser/Thr_kinase_AS"/>
</dbReference>
<sequence>MSGPILYCHFGILFILAGALPLWRQALAASAQTAVLQSYLTGPNCTVTDYAVECLILGPIFFEGGSPVQLFGNDTLLLRGVGQNTSLDIWSGSSSTLVISDSRAAVELEDLLLLNVVFTSDFQFEITGISMPSAAANVDSSPQLFISNCSVNLSCSDWKNLQGSVCDGELASSSDTLTDSQNMIRIHIFESIGVLWQNVSFMPLPGCPPFVQLKCSNRLITDGSELNVTTPYMDSPDANIILHLLGSLISVLPSQAPIQIASNVTIKGTQAAFWRPAQLDFNLEPLIWRVVSGGMLTFRNITILNSPQYSLEYPLGLLSSLLWGVDMLRGSNANMSKEQLRLMYCGIVAPLTELSYMEVAATASWAIGATSIFDYMPASLPYELPINSAVRFLNASGGGGAWSWTDTIIIGDLPEDPYASRLESVLTSLLLPNETLSDLQLPLVTPIKSSTLPLSVFSLAPGLTDHGRVTPGAPFGQSHTIFTQNVIVDPSSTSSVVVSVPVHIKSDLVVVGDPVEPADRILDFAGFSWIVQQDSSSTSTGYVTLGSSRELDNTTLYLRDMVLYNLQTITPCPLLSNATQSVTSALCNFTSLLWFFNFDRNTPRMHGGSLVLENVTLVIPQSELKVIKGLLSGSGTNITEAARNLVLPQLQTMQAAATLSGKQIEYVQYIDSNATSVFPGDVFFPEFSWFNILGYNVTMTGIAPVGAGPAITVIGTMVNATDHTGESVAPQPQPSPSPASMPGLQGWRLDVLIAGIVLFVLLLILGVAAVVLRRFRVNLQETKDLKVKATLQDNSGLSHHITAPASVFIHNAATLNGSAAPVMSDAIATGHAVDASHAMTIGGAHYGGSSGAGSSSMNSSGGSIAQGAATYASSVSAGLQPVHSVLRSILQPCPSSVMAETAREMALALLGPQVRRLHSNCEGRKGTMEFMEGIFESVRDETEPMQTSSHEVGEDKATLTGEPSGGYLLDMHRQMEAMRKEIGLESASQQWEVQGVLGKGAHGVVYKGMWRGMQVAIKRSIFQVYGDPKAEANRKVALREAAINNSLDHPNIVRSYTYDMQPLGEPEGPNQQFLDWQLFIVQEYCNGGNLLNAIQQRWFWDADTCSPRMEHVLSIARHMSSGCSYIHSKQIIHGDLKPDNVLLKMTLPSDNAGSRPSCVVKVADFGMSMRIQANQTHVSGIRNGTPLYMAPEILASSRASKSADVYSFGVMLWELYFGMTAWEKLVQTVGSNPARGQQVAFYPGLFSFSECSHSDYRQLGEACLLEDPSARPTFTDIEEALRIMQASNALQPSSSGISNEAQSHPLPESLLKEGPVCAAHPQDFDPAQQIGGYPDPSPALSSPGILPSSKSYSLAKNGVQPMESTHYGLEQDPEP</sequence>
<keyword evidence="11" id="KW-1185">Reference proteome</keyword>
<keyword evidence="3" id="KW-0418">Kinase</keyword>
<dbReference type="InterPro" id="IPR011009">
    <property type="entry name" value="Kinase-like_dom_sf"/>
</dbReference>
<dbReference type="Gene3D" id="1.10.510.10">
    <property type="entry name" value="Transferase(Phosphotransferase) domain 1"/>
    <property type="match status" value="1"/>
</dbReference>
<dbReference type="PANTHER" id="PTHR44329:SF214">
    <property type="entry name" value="PROTEIN KINASE DOMAIN-CONTAINING PROTEIN"/>
    <property type="match status" value="1"/>
</dbReference>
<evidence type="ECO:0000256" key="3">
    <source>
        <dbReference type="ARBA" id="ARBA00022777"/>
    </source>
</evidence>
<dbReference type="PROSITE" id="PS00107">
    <property type="entry name" value="PROTEIN_KINASE_ATP"/>
    <property type="match status" value="1"/>
</dbReference>
<keyword evidence="7" id="KW-1133">Transmembrane helix</keyword>
<dbReference type="PANTHER" id="PTHR44329">
    <property type="entry name" value="SERINE/THREONINE-PROTEIN KINASE TNNI3K-RELATED"/>
    <property type="match status" value="1"/>
</dbReference>
<accession>A0A250WVJ9</accession>
<feature type="domain" description="Protein kinase" evidence="9">
    <location>
        <begin position="991"/>
        <end position="1281"/>
    </location>
</feature>
<dbReference type="SMART" id="SM00220">
    <property type="entry name" value="S_TKc"/>
    <property type="match status" value="1"/>
</dbReference>
<dbReference type="PROSITE" id="PS50011">
    <property type="entry name" value="PROTEIN_KINASE_DOM"/>
    <property type="match status" value="1"/>
</dbReference>
<feature type="chain" id="PRO_5012083682" description="Protein kinase domain-containing protein" evidence="8">
    <location>
        <begin position="29"/>
        <end position="1375"/>
    </location>
</feature>
<dbReference type="SUPFAM" id="SSF56112">
    <property type="entry name" value="Protein kinase-like (PK-like)"/>
    <property type="match status" value="1"/>
</dbReference>
<keyword evidence="2 5" id="KW-0547">Nucleotide-binding</keyword>
<evidence type="ECO:0000256" key="4">
    <source>
        <dbReference type="ARBA" id="ARBA00022840"/>
    </source>
</evidence>
<proteinExistence type="predicted"/>
<keyword evidence="7" id="KW-0472">Membrane</keyword>
<dbReference type="Pfam" id="PF00069">
    <property type="entry name" value="Pkinase"/>
    <property type="match status" value="1"/>
</dbReference>
<evidence type="ECO:0000256" key="1">
    <source>
        <dbReference type="ARBA" id="ARBA00022679"/>
    </source>
</evidence>
<dbReference type="PROSITE" id="PS00108">
    <property type="entry name" value="PROTEIN_KINASE_ST"/>
    <property type="match status" value="1"/>
</dbReference>
<dbReference type="InterPro" id="IPR017441">
    <property type="entry name" value="Protein_kinase_ATP_BS"/>
</dbReference>
<evidence type="ECO:0000313" key="11">
    <source>
        <dbReference type="Proteomes" id="UP000232323"/>
    </source>
</evidence>
<dbReference type="OrthoDB" id="533232at2759"/>
<keyword evidence="4 5" id="KW-0067">ATP-binding</keyword>
<keyword evidence="7" id="KW-0812">Transmembrane</keyword>
<dbReference type="EMBL" id="BEGY01000009">
    <property type="protein sequence ID" value="GAX74864.1"/>
    <property type="molecule type" value="Genomic_DNA"/>
</dbReference>
<dbReference type="GO" id="GO:0005524">
    <property type="term" value="F:ATP binding"/>
    <property type="evidence" value="ECO:0007669"/>
    <property type="project" value="UniProtKB-UniRule"/>
</dbReference>
<dbReference type="Proteomes" id="UP000232323">
    <property type="component" value="Unassembled WGS sequence"/>
</dbReference>
<keyword evidence="8" id="KW-0732">Signal</keyword>
<reference evidence="10 11" key="1">
    <citation type="submission" date="2017-08" db="EMBL/GenBank/DDBJ databases">
        <title>Acidophilic green algal genome provides insights into adaptation to an acidic environment.</title>
        <authorList>
            <person name="Hirooka S."/>
            <person name="Hirose Y."/>
            <person name="Kanesaki Y."/>
            <person name="Higuchi S."/>
            <person name="Fujiwara T."/>
            <person name="Onuma R."/>
            <person name="Era A."/>
            <person name="Ohbayashi R."/>
            <person name="Uzuka A."/>
            <person name="Nozaki H."/>
            <person name="Yoshikawa H."/>
            <person name="Miyagishima S.Y."/>
        </authorList>
    </citation>
    <scope>NUCLEOTIDE SEQUENCE [LARGE SCALE GENOMIC DNA]</scope>
    <source>
        <strain evidence="10 11">NIES-2499</strain>
    </source>
</reference>
<evidence type="ECO:0000256" key="2">
    <source>
        <dbReference type="ARBA" id="ARBA00022741"/>
    </source>
</evidence>
<feature type="signal peptide" evidence="8">
    <location>
        <begin position="1"/>
        <end position="28"/>
    </location>
</feature>
<gene>
    <name evidence="10" type="ORF">CEUSTIGMA_g2310.t1</name>
</gene>
<evidence type="ECO:0000256" key="6">
    <source>
        <dbReference type="SAM" id="MobiDB-lite"/>
    </source>
</evidence>
<dbReference type="InterPro" id="IPR051681">
    <property type="entry name" value="Ser/Thr_Kinases-Pseudokinases"/>
</dbReference>
<feature type="region of interest" description="Disordered" evidence="6">
    <location>
        <begin position="944"/>
        <end position="965"/>
    </location>
</feature>
<evidence type="ECO:0000256" key="5">
    <source>
        <dbReference type="PROSITE-ProRule" id="PRU10141"/>
    </source>
</evidence>
<evidence type="ECO:0000256" key="7">
    <source>
        <dbReference type="SAM" id="Phobius"/>
    </source>
</evidence>
<feature type="binding site" evidence="5">
    <location>
        <position position="1018"/>
    </location>
    <ligand>
        <name>ATP</name>
        <dbReference type="ChEBI" id="CHEBI:30616"/>
    </ligand>
</feature>
<name>A0A250WVJ9_9CHLO</name>
<dbReference type="STRING" id="1157962.A0A250WVJ9"/>
<dbReference type="InterPro" id="IPR000719">
    <property type="entry name" value="Prot_kinase_dom"/>
</dbReference>
<evidence type="ECO:0000256" key="8">
    <source>
        <dbReference type="SAM" id="SignalP"/>
    </source>
</evidence>
<evidence type="ECO:0000259" key="9">
    <source>
        <dbReference type="PROSITE" id="PS50011"/>
    </source>
</evidence>
<protein>
    <recommendedName>
        <fullName evidence="9">Protein kinase domain-containing protein</fullName>
    </recommendedName>
</protein>
<organism evidence="10 11">
    <name type="scientific">Chlamydomonas eustigma</name>
    <dbReference type="NCBI Taxonomy" id="1157962"/>
    <lineage>
        <taxon>Eukaryota</taxon>
        <taxon>Viridiplantae</taxon>
        <taxon>Chlorophyta</taxon>
        <taxon>core chlorophytes</taxon>
        <taxon>Chlorophyceae</taxon>
        <taxon>CS clade</taxon>
        <taxon>Chlamydomonadales</taxon>
        <taxon>Chlamydomonadaceae</taxon>
        <taxon>Chlamydomonas</taxon>
    </lineage>
</organism>